<feature type="domain" description="Calcium binding protein SSO6904" evidence="1">
    <location>
        <begin position="1"/>
        <end position="89"/>
    </location>
</feature>
<dbReference type="EMBL" id="AP018930">
    <property type="protein sequence ID" value="BBG26649.1"/>
    <property type="molecule type" value="Genomic_DNA"/>
</dbReference>
<dbReference type="KEGG" id="step:IC006_1190"/>
<dbReference type="STRING" id="1294262.GCA_001316085_01147"/>
<reference evidence="5" key="1">
    <citation type="submission" date="2018-09" db="EMBL/GenBank/DDBJ databases">
        <title>Complete Genome Sequencing of Sulfolobus sp. JCM 16834.</title>
        <authorList>
            <person name="Kato S."/>
            <person name="Itoh T."/>
            <person name="Ohkuma M."/>
        </authorList>
    </citation>
    <scope>NUCLEOTIDE SEQUENCE [LARGE SCALE GENOMIC DNA]</scope>
    <source>
        <strain evidence="5">IC-007</strain>
    </source>
</reference>
<dbReference type="EMBL" id="AP018929">
    <property type="protein sequence ID" value="BBG23894.1"/>
    <property type="molecule type" value="Genomic_DNA"/>
</dbReference>
<reference evidence="2 4" key="2">
    <citation type="journal article" date="2020" name="Int. J. Syst. Evol. Microbiol.">
        <title>Sulfuracidifex tepidarius gen. nov., sp. nov. and transfer of Sulfolobus metallicus Huber and Stetter 1992 to the genus Sulfuracidifex as Sulfuracidifex metallicus comb. nov.</title>
        <authorList>
            <person name="Itoh T."/>
            <person name="Miura T."/>
            <person name="Sakai H.D."/>
            <person name="Kato S."/>
            <person name="Ohkuma M."/>
            <person name="Takashina T."/>
        </authorList>
    </citation>
    <scope>NUCLEOTIDE SEQUENCE [LARGE SCALE GENOMIC DNA]</scope>
    <source>
        <strain evidence="2 4">IC-006</strain>
        <strain evidence="3">IC-007</strain>
    </source>
</reference>
<protein>
    <recommendedName>
        <fullName evidence="1">Calcium binding protein SSO6904 domain-containing protein</fullName>
    </recommendedName>
</protein>
<dbReference type="Pfam" id="PF18249">
    <property type="entry name" value="Ca_bind_SSO6904"/>
    <property type="match status" value="1"/>
</dbReference>
<dbReference type="GeneID" id="41717510"/>
<sequence>MSVLDEQEFVTLRKYKGKVDVSRITSILDSIEEELKKTDNVRTAIIYVFANNVDEIKSNKELYEVIFRALEKFSPKLGFENVAELIKSSVL</sequence>
<dbReference type="Proteomes" id="UP000322983">
    <property type="component" value="Chromosome"/>
</dbReference>
<evidence type="ECO:0000313" key="4">
    <source>
        <dbReference type="Proteomes" id="UP000322983"/>
    </source>
</evidence>
<name>A0A510DUQ2_9CREN</name>
<dbReference type="OrthoDB" id="34184at2157"/>
<accession>A0A510E2D2</accession>
<keyword evidence="4" id="KW-1185">Reference proteome</keyword>
<dbReference type="InterPro" id="IPR040534">
    <property type="entry name" value="Ca_bind_SSO6904"/>
</dbReference>
<evidence type="ECO:0000313" key="5">
    <source>
        <dbReference type="Proteomes" id="UP000325030"/>
    </source>
</evidence>
<evidence type="ECO:0000313" key="2">
    <source>
        <dbReference type="EMBL" id="BBG23894.1"/>
    </source>
</evidence>
<evidence type="ECO:0000313" key="3">
    <source>
        <dbReference type="EMBL" id="BBG26649.1"/>
    </source>
</evidence>
<dbReference type="Proteomes" id="UP000325030">
    <property type="component" value="Chromosome"/>
</dbReference>
<dbReference type="AlphaFoldDB" id="A0A510DUQ2"/>
<proteinExistence type="predicted"/>
<evidence type="ECO:0000259" key="1">
    <source>
        <dbReference type="Pfam" id="PF18249"/>
    </source>
</evidence>
<dbReference type="RefSeq" id="WP_054845568.1">
    <property type="nucleotide sequence ID" value="NZ_AP018929.1"/>
</dbReference>
<accession>A0A510DUQ2</accession>
<dbReference type="Gene3D" id="1.20.120.970">
    <property type="match status" value="1"/>
</dbReference>
<organism evidence="2 4">
    <name type="scientific">Sulfuracidifex tepidarius</name>
    <dbReference type="NCBI Taxonomy" id="1294262"/>
    <lineage>
        <taxon>Archaea</taxon>
        <taxon>Thermoproteota</taxon>
        <taxon>Thermoprotei</taxon>
        <taxon>Sulfolobales</taxon>
        <taxon>Sulfolobaceae</taxon>
        <taxon>Sulfuracidifex</taxon>
    </lineage>
</organism>
<gene>
    <name evidence="2" type="ORF">IC006_1190</name>
    <name evidence="3" type="ORF">IC007_1165</name>
</gene>